<evidence type="ECO:0000256" key="1">
    <source>
        <dbReference type="SAM" id="Phobius"/>
    </source>
</evidence>
<evidence type="ECO:0000313" key="4">
    <source>
        <dbReference type="Proteomes" id="UP000774326"/>
    </source>
</evidence>
<reference evidence="3" key="1">
    <citation type="journal article" date="2021" name="Open Biol.">
        <title>Shared evolutionary footprints suggest mitochondrial oxidative damage underlies multiple complex I losses in fungi.</title>
        <authorList>
            <person name="Schikora-Tamarit M.A."/>
            <person name="Marcet-Houben M."/>
            <person name="Nosek J."/>
            <person name="Gabaldon T."/>
        </authorList>
    </citation>
    <scope>NUCLEOTIDE SEQUENCE</scope>
    <source>
        <strain evidence="3">CBS2887</strain>
    </source>
</reference>
<dbReference type="PROSITE" id="PS00108">
    <property type="entry name" value="PROTEIN_KINASE_ST"/>
    <property type="match status" value="1"/>
</dbReference>
<feature type="transmembrane region" description="Helical" evidence="1">
    <location>
        <begin position="28"/>
        <end position="52"/>
    </location>
</feature>
<keyword evidence="1" id="KW-1133">Transmembrane helix</keyword>
<dbReference type="Gene3D" id="3.30.200.20">
    <property type="entry name" value="Phosphorylase Kinase, domain 1"/>
    <property type="match status" value="1"/>
</dbReference>
<dbReference type="PANTHER" id="PTHR47829">
    <property type="entry name" value="HYDROLASE, PUTATIVE (AFU_ORTHOLOGUE AFUA_1G12880)-RELATED"/>
    <property type="match status" value="1"/>
</dbReference>
<dbReference type="OrthoDB" id="191037at2759"/>
<keyword evidence="1" id="KW-0472">Membrane</keyword>
<dbReference type="AlphaFoldDB" id="A0A9P8PNQ2"/>
<evidence type="ECO:0000259" key="2">
    <source>
        <dbReference type="Pfam" id="PF01636"/>
    </source>
</evidence>
<feature type="non-terminal residue" evidence="3">
    <location>
        <position position="330"/>
    </location>
</feature>
<dbReference type="InterPro" id="IPR011009">
    <property type="entry name" value="Kinase-like_dom_sf"/>
</dbReference>
<dbReference type="GO" id="GO:0004672">
    <property type="term" value="F:protein kinase activity"/>
    <property type="evidence" value="ECO:0007669"/>
    <property type="project" value="InterPro"/>
</dbReference>
<proteinExistence type="predicted"/>
<protein>
    <recommendedName>
        <fullName evidence="2">Aminoglycoside phosphotransferase domain-containing protein</fullName>
    </recommendedName>
</protein>
<dbReference type="EMBL" id="JAEUBG010005413">
    <property type="protein sequence ID" value="KAH3675482.1"/>
    <property type="molecule type" value="Genomic_DNA"/>
</dbReference>
<sequence>MSAGGIGLSLVMAYFNEYFKGKYNGASLAFMFCGLILTNASLAAWVPLVLLAKPWLSPGLTNCTDASLTPIRSPLDIQGLELLFKNIGNNPTTPPQEVHFNTQYHSDWNNSNLNVTLPLTALQFSHGQSNPTYLITDSQGFRFVLRRKPSSNSKLFSKKAHSIEREFHILSAIADINAANKAESGNGDVPVAEVYLLCEDESYIGCVFYLMQFIQGRIFLDPGLTGISDKMAYYKEAIRVTSNIHSISSSTLSRKLPVSYFQTNSTNPNLNFFQRQVHSLSKIHDSQCQSNNIPEIPHFKQLSTYLQACCTNSSNSQLIHGDLKLDNLIY</sequence>
<dbReference type="InterPro" id="IPR052898">
    <property type="entry name" value="ACAD10-like"/>
</dbReference>
<keyword evidence="4" id="KW-1185">Reference proteome</keyword>
<feature type="domain" description="Aminoglycoside phosphotransferase" evidence="2">
    <location>
        <begin position="122"/>
        <end position="329"/>
    </location>
</feature>
<accession>A0A9P8PNQ2</accession>
<dbReference type="Pfam" id="PF01636">
    <property type="entry name" value="APH"/>
    <property type="match status" value="1"/>
</dbReference>
<reference evidence="3" key="2">
    <citation type="submission" date="2021-01" db="EMBL/GenBank/DDBJ databases">
        <authorList>
            <person name="Schikora-Tamarit M.A."/>
        </authorList>
    </citation>
    <scope>NUCLEOTIDE SEQUENCE</scope>
    <source>
        <strain evidence="3">CBS2887</strain>
    </source>
</reference>
<dbReference type="InterPro" id="IPR041726">
    <property type="entry name" value="ACAD10_11_N"/>
</dbReference>
<dbReference type="InterPro" id="IPR002575">
    <property type="entry name" value="Aminoglycoside_PTrfase"/>
</dbReference>
<dbReference type="Proteomes" id="UP000774326">
    <property type="component" value="Unassembled WGS sequence"/>
</dbReference>
<organism evidence="3 4">
    <name type="scientific">Wickerhamomyces pijperi</name>
    <name type="common">Yeast</name>
    <name type="synonym">Pichia pijperi</name>
    <dbReference type="NCBI Taxonomy" id="599730"/>
    <lineage>
        <taxon>Eukaryota</taxon>
        <taxon>Fungi</taxon>
        <taxon>Dikarya</taxon>
        <taxon>Ascomycota</taxon>
        <taxon>Saccharomycotina</taxon>
        <taxon>Saccharomycetes</taxon>
        <taxon>Phaffomycetales</taxon>
        <taxon>Wickerhamomycetaceae</taxon>
        <taxon>Wickerhamomyces</taxon>
    </lineage>
</organism>
<name>A0A9P8PNQ2_WICPI</name>
<keyword evidence="1" id="KW-0812">Transmembrane</keyword>
<dbReference type="SUPFAM" id="SSF56112">
    <property type="entry name" value="Protein kinase-like (PK-like)"/>
    <property type="match status" value="1"/>
</dbReference>
<gene>
    <name evidence="3" type="ORF">WICPIJ_009351</name>
</gene>
<dbReference type="Gene3D" id="3.90.1200.10">
    <property type="match status" value="1"/>
</dbReference>
<dbReference type="PANTHER" id="PTHR47829:SF1">
    <property type="entry name" value="HAD FAMILY PHOSPHATASE"/>
    <property type="match status" value="1"/>
</dbReference>
<dbReference type="InterPro" id="IPR008271">
    <property type="entry name" value="Ser/Thr_kinase_AS"/>
</dbReference>
<comment type="caution">
    <text evidence="3">The sequence shown here is derived from an EMBL/GenBank/DDBJ whole genome shotgun (WGS) entry which is preliminary data.</text>
</comment>
<dbReference type="CDD" id="cd05154">
    <property type="entry name" value="ACAD10_11_N-like"/>
    <property type="match status" value="1"/>
</dbReference>
<evidence type="ECO:0000313" key="3">
    <source>
        <dbReference type="EMBL" id="KAH3675482.1"/>
    </source>
</evidence>